<evidence type="ECO:0000313" key="1">
    <source>
        <dbReference type="EnsemblPlants" id="PAC:32923144.CDS.1"/>
    </source>
</evidence>
<reference evidence="1" key="3">
    <citation type="submission" date="2020-12" db="UniProtKB">
        <authorList>
            <consortium name="EnsemblPlants"/>
        </authorList>
    </citation>
    <scope>IDENTIFICATION</scope>
</reference>
<reference evidence="1 2" key="1">
    <citation type="journal article" date="2008" name="Science">
        <title>The Physcomitrella genome reveals evolutionary insights into the conquest of land by plants.</title>
        <authorList>
            <person name="Rensing S."/>
            <person name="Lang D."/>
            <person name="Zimmer A."/>
            <person name="Terry A."/>
            <person name="Salamov A."/>
            <person name="Shapiro H."/>
            <person name="Nishiyama T."/>
            <person name="Perroud P.-F."/>
            <person name="Lindquist E."/>
            <person name="Kamisugi Y."/>
            <person name="Tanahashi T."/>
            <person name="Sakakibara K."/>
            <person name="Fujita T."/>
            <person name="Oishi K."/>
            <person name="Shin-I T."/>
            <person name="Kuroki Y."/>
            <person name="Toyoda A."/>
            <person name="Suzuki Y."/>
            <person name="Hashimoto A."/>
            <person name="Yamaguchi K."/>
            <person name="Sugano A."/>
            <person name="Kohara Y."/>
            <person name="Fujiyama A."/>
            <person name="Anterola A."/>
            <person name="Aoki S."/>
            <person name="Ashton N."/>
            <person name="Barbazuk W.B."/>
            <person name="Barker E."/>
            <person name="Bennetzen J."/>
            <person name="Bezanilla M."/>
            <person name="Blankenship R."/>
            <person name="Cho S.H."/>
            <person name="Dutcher S."/>
            <person name="Estelle M."/>
            <person name="Fawcett J.A."/>
            <person name="Gundlach H."/>
            <person name="Hanada K."/>
            <person name="Heyl A."/>
            <person name="Hicks K.A."/>
            <person name="Hugh J."/>
            <person name="Lohr M."/>
            <person name="Mayer K."/>
            <person name="Melkozernov A."/>
            <person name="Murata T."/>
            <person name="Nelson D."/>
            <person name="Pils B."/>
            <person name="Prigge M."/>
            <person name="Reiss B."/>
            <person name="Renner T."/>
            <person name="Rombauts S."/>
            <person name="Rushton P."/>
            <person name="Sanderfoot A."/>
            <person name="Schween G."/>
            <person name="Shiu S.-H."/>
            <person name="Stueber K."/>
            <person name="Theodoulou F.L."/>
            <person name="Tu H."/>
            <person name="Van de Peer Y."/>
            <person name="Verrier P.J."/>
            <person name="Waters E."/>
            <person name="Wood A."/>
            <person name="Yang L."/>
            <person name="Cove D."/>
            <person name="Cuming A."/>
            <person name="Hasebe M."/>
            <person name="Lucas S."/>
            <person name="Mishler D.B."/>
            <person name="Reski R."/>
            <person name="Grigoriev I."/>
            <person name="Quatrano R.S."/>
            <person name="Boore J.L."/>
        </authorList>
    </citation>
    <scope>NUCLEOTIDE SEQUENCE [LARGE SCALE GENOMIC DNA]</scope>
    <source>
        <strain evidence="1 2">cv. Gransden 2004</strain>
    </source>
</reference>
<keyword evidence="2" id="KW-1185">Reference proteome</keyword>
<organism evidence="1 2">
    <name type="scientific">Physcomitrium patens</name>
    <name type="common">Spreading-leaved earth moss</name>
    <name type="synonym">Physcomitrella patens</name>
    <dbReference type="NCBI Taxonomy" id="3218"/>
    <lineage>
        <taxon>Eukaryota</taxon>
        <taxon>Viridiplantae</taxon>
        <taxon>Streptophyta</taxon>
        <taxon>Embryophyta</taxon>
        <taxon>Bryophyta</taxon>
        <taxon>Bryophytina</taxon>
        <taxon>Bryopsida</taxon>
        <taxon>Funariidae</taxon>
        <taxon>Funariales</taxon>
        <taxon>Funariaceae</taxon>
        <taxon>Physcomitrium</taxon>
    </lineage>
</organism>
<dbReference type="Gramene" id="Pp3c7_1610V3.3">
    <property type="protein sequence ID" value="PAC:32923144.CDS.1"/>
    <property type="gene ID" value="Pp3c7_1610"/>
</dbReference>
<name>A0A7I3Z4F6_PHYPA</name>
<reference evidence="1 2" key="2">
    <citation type="journal article" date="2018" name="Plant J.">
        <title>The Physcomitrella patens chromosome-scale assembly reveals moss genome structure and evolution.</title>
        <authorList>
            <person name="Lang D."/>
            <person name="Ullrich K.K."/>
            <person name="Murat F."/>
            <person name="Fuchs J."/>
            <person name="Jenkins J."/>
            <person name="Haas F.B."/>
            <person name="Piednoel M."/>
            <person name="Gundlach H."/>
            <person name="Van Bel M."/>
            <person name="Meyberg R."/>
            <person name="Vives C."/>
            <person name="Morata J."/>
            <person name="Symeonidi A."/>
            <person name="Hiss M."/>
            <person name="Muchero W."/>
            <person name="Kamisugi Y."/>
            <person name="Saleh O."/>
            <person name="Blanc G."/>
            <person name="Decker E.L."/>
            <person name="van Gessel N."/>
            <person name="Grimwood J."/>
            <person name="Hayes R.D."/>
            <person name="Graham S.W."/>
            <person name="Gunter L.E."/>
            <person name="McDaniel S.F."/>
            <person name="Hoernstein S.N.W."/>
            <person name="Larsson A."/>
            <person name="Li F.W."/>
            <person name="Perroud P.F."/>
            <person name="Phillips J."/>
            <person name="Ranjan P."/>
            <person name="Rokshar D.S."/>
            <person name="Rothfels C.J."/>
            <person name="Schneider L."/>
            <person name="Shu S."/>
            <person name="Stevenson D.W."/>
            <person name="Thummler F."/>
            <person name="Tillich M."/>
            <person name="Villarreal Aguilar J.C."/>
            <person name="Widiez T."/>
            <person name="Wong G.K."/>
            <person name="Wymore A."/>
            <person name="Zhang Y."/>
            <person name="Zimmer A.D."/>
            <person name="Quatrano R.S."/>
            <person name="Mayer K.F.X."/>
            <person name="Goodstein D."/>
            <person name="Casacuberta J.M."/>
            <person name="Vandepoele K."/>
            <person name="Reski R."/>
            <person name="Cuming A.C."/>
            <person name="Tuskan G.A."/>
            <person name="Maumus F."/>
            <person name="Salse J."/>
            <person name="Schmutz J."/>
            <person name="Rensing S.A."/>
        </authorList>
    </citation>
    <scope>NUCLEOTIDE SEQUENCE [LARGE SCALE GENOMIC DNA]</scope>
    <source>
        <strain evidence="1 2">cv. Gransden 2004</strain>
    </source>
</reference>
<dbReference type="EnsemblPlants" id="Pp3c7_1610V3.3">
    <property type="protein sequence ID" value="PAC:32923144.CDS.1"/>
    <property type="gene ID" value="Pp3c7_1610"/>
</dbReference>
<proteinExistence type="predicted"/>
<dbReference type="EMBL" id="ABEU02000007">
    <property type="status" value="NOT_ANNOTATED_CDS"/>
    <property type="molecule type" value="Genomic_DNA"/>
</dbReference>
<protein>
    <submittedName>
        <fullName evidence="1">Uncharacterized protein</fullName>
    </submittedName>
</protein>
<accession>A0A7I3Z4F6</accession>
<dbReference type="Proteomes" id="UP000006727">
    <property type="component" value="Chromosome 7"/>
</dbReference>
<dbReference type="AlphaFoldDB" id="A0A7I3Z4F6"/>
<sequence length="93" mass="10668">MFCLPLMSLGCVDALMELSPSCYNLVQSAEMRVGQRCVAYHVVDYTLKAGVMSGLDRDIYIDWCSYRGWQSKHCQKEIDHANYFPRTSNSCFL</sequence>
<evidence type="ECO:0000313" key="2">
    <source>
        <dbReference type="Proteomes" id="UP000006727"/>
    </source>
</evidence>